<evidence type="ECO:0000313" key="1">
    <source>
        <dbReference type="EMBL" id="KAJ8666998.1"/>
    </source>
</evidence>
<reference evidence="1" key="1">
    <citation type="submission" date="2023-04" db="EMBL/GenBank/DDBJ databases">
        <title>A chromosome-level genome assembly of the parasitoid wasp Eretmocerus hayati.</title>
        <authorList>
            <person name="Zhong Y."/>
            <person name="Liu S."/>
            <person name="Liu Y."/>
        </authorList>
    </citation>
    <scope>NUCLEOTIDE SEQUENCE</scope>
    <source>
        <strain evidence="1">ZJU_SS_LIU_2023</strain>
    </source>
</reference>
<dbReference type="EMBL" id="CM056744">
    <property type="protein sequence ID" value="KAJ8666998.1"/>
    <property type="molecule type" value="Genomic_DNA"/>
</dbReference>
<comment type="caution">
    <text evidence="1">The sequence shown here is derived from an EMBL/GenBank/DDBJ whole genome shotgun (WGS) entry which is preliminary data.</text>
</comment>
<organism evidence="1 2">
    <name type="scientific">Eretmocerus hayati</name>
    <dbReference type="NCBI Taxonomy" id="131215"/>
    <lineage>
        <taxon>Eukaryota</taxon>
        <taxon>Metazoa</taxon>
        <taxon>Ecdysozoa</taxon>
        <taxon>Arthropoda</taxon>
        <taxon>Hexapoda</taxon>
        <taxon>Insecta</taxon>
        <taxon>Pterygota</taxon>
        <taxon>Neoptera</taxon>
        <taxon>Endopterygota</taxon>
        <taxon>Hymenoptera</taxon>
        <taxon>Apocrita</taxon>
        <taxon>Proctotrupomorpha</taxon>
        <taxon>Chalcidoidea</taxon>
        <taxon>Aphelinidae</taxon>
        <taxon>Aphelininae</taxon>
        <taxon>Eretmocerus</taxon>
    </lineage>
</organism>
<proteinExistence type="predicted"/>
<evidence type="ECO:0000313" key="2">
    <source>
        <dbReference type="Proteomes" id="UP001239111"/>
    </source>
</evidence>
<dbReference type="Proteomes" id="UP001239111">
    <property type="component" value="Chromosome 4"/>
</dbReference>
<gene>
    <name evidence="1" type="ORF">QAD02_008660</name>
</gene>
<sequence>MLLNGDVDPSVEPLKRSLLASSQVLLDGNLDPFVKPFKLYLRDSSQVSLNDHLDSSVEPLKRSLRDSSQVVLNCDLYPSVESLKRSLCDFSQVLALSAEQVRYAEAMPFWSTVGCFSAAWPAALRAVINGLKIQYAKVDYNINTQKNNGVNPPFDYSAMALQR</sequence>
<protein>
    <submittedName>
        <fullName evidence="1">Uncharacterized protein</fullName>
    </submittedName>
</protein>
<keyword evidence="2" id="KW-1185">Reference proteome</keyword>
<name>A0ACC2N789_9HYME</name>
<accession>A0ACC2N789</accession>